<evidence type="ECO:0000313" key="2">
    <source>
        <dbReference type="EMBL" id="OBU03198.1"/>
    </source>
</evidence>
<protein>
    <submittedName>
        <fullName evidence="2">Uncharacterized protein</fullName>
    </submittedName>
</protein>
<dbReference type="AlphaFoldDB" id="A0A1B8H296"/>
<dbReference type="Proteomes" id="UP000092377">
    <property type="component" value="Unassembled WGS sequence"/>
</dbReference>
<organism evidence="2 3">
    <name type="scientific">Morganella psychrotolerans</name>
    <dbReference type="NCBI Taxonomy" id="368603"/>
    <lineage>
        <taxon>Bacteria</taxon>
        <taxon>Pseudomonadati</taxon>
        <taxon>Pseudomonadota</taxon>
        <taxon>Gammaproteobacteria</taxon>
        <taxon>Enterobacterales</taxon>
        <taxon>Morganellaceae</taxon>
        <taxon>Morganella</taxon>
    </lineage>
</organism>
<keyword evidence="1" id="KW-0472">Membrane</keyword>
<comment type="caution">
    <text evidence="2">The sequence shown here is derived from an EMBL/GenBank/DDBJ whole genome shotgun (WGS) entry which is preliminary data.</text>
</comment>
<evidence type="ECO:0000256" key="1">
    <source>
        <dbReference type="SAM" id="Phobius"/>
    </source>
</evidence>
<accession>A0A1B8H296</accession>
<name>A0A1B8H296_9GAMM</name>
<dbReference type="RefSeq" id="WP_067405913.1">
    <property type="nucleotide sequence ID" value="NZ_LZEY01000059.1"/>
</dbReference>
<evidence type="ECO:0000313" key="3">
    <source>
        <dbReference type="Proteomes" id="UP000092377"/>
    </source>
</evidence>
<reference evidence="3" key="1">
    <citation type="submission" date="2016-06" db="EMBL/GenBank/DDBJ databases">
        <authorList>
            <person name="Butler K."/>
        </authorList>
    </citation>
    <scope>NUCLEOTIDE SEQUENCE [LARGE SCALE GENOMIC DNA]</scope>
    <source>
        <strain evidence="3">GCSL-Mp20</strain>
    </source>
</reference>
<keyword evidence="1" id="KW-1133">Transmembrane helix</keyword>
<sequence length="193" mass="22433">MSGYHVNLTAWRVRLRRKICRGIVIRLIFTGCIIFTGLMIFRLQTGLNEELLGVTEMAEAARETRWKPRVIALAQDIAAQQQTEDAQRRRARTGRENSRYRELLHFLQQQLPADAWLVRYQAEQQKQETENTVRHVLAVNRYQMIAATHPLLHHTPPGLPALRLTRLYHHKVSRVRQFTLVTDAGDRHTEAAP</sequence>
<feature type="transmembrane region" description="Helical" evidence="1">
    <location>
        <begin position="23"/>
        <end position="41"/>
    </location>
</feature>
<keyword evidence="1" id="KW-0812">Transmembrane</keyword>
<keyword evidence="3" id="KW-1185">Reference proteome</keyword>
<dbReference type="OrthoDB" id="6466864at2"/>
<proteinExistence type="predicted"/>
<dbReference type="EMBL" id="LZEY01000059">
    <property type="protein sequence ID" value="OBU03198.1"/>
    <property type="molecule type" value="Genomic_DNA"/>
</dbReference>
<gene>
    <name evidence="2" type="ORF">AYY18_11110</name>
</gene>